<dbReference type="PANTHER" id="PTHR12526">
    <property type="entry name" value="GLYCOSYLTRANSFERASE"/>
    <property type="match status" value="1"/>
</dbReference>
<keyword evidence="3" id="KW-0808">Transferase</keyword>
<dbReference type="CDD" id="cd03820">
    <property type="entry name" value="GT4_AmsD-like"/>
    <property type="match status" value="1"/>
</dbReference>
<evidence type="ECO:0000259" key="1">
    <source>
        <dbReference type="Pfam" id="PF00534"/>
    </source>
</evidence>
<gene>
    <name evidence="3" type="ORF">THMIRHAS_06440</name>
</gene>
<dbReference type="InterPro" id="IPR028098">
    <property type="entry name" value="Glyco_trans_4-like_N"/>
</dbReference>
<evidence type="ECO:0000313" key="3">
    <source>
        <dbReference type="EMBL" id="BBP45271.1"/>
    </source>
</evidence>
<dbReference type="PANTHER" id="PTHR12526:SF630">
    <property type="entry name" value="GLYCOSYLTRANSFERASE"/>
    <property type="match status" value="1"/>
</dbReference>
<dbReference type="EMBL" id="AP021889">
    <property type="protein sequence ID" value="BBP45271.1"/>
    <property type="molecule type" value="Genomic_DNA"/>
</dbReference>
<dbReference type="Proteomes" id="UP000501726">
    <property type="component" value="Chromosome"/>
</dbReference>
<dbReference type="InterPro" id="IPR001296">
    <property type="entry name" value="Glyco_trans_1"/>
</dbReference>
<proteinExistence type="predicted"/>
<protein>
    <submittedName>
        <fullName evidence="3">Putative glycosyltransferase</fullName>
    </submittedName>
</protein>
<dbReference type="SUPFAM" id="SSF53756">
    <property type="entry name" value="UDP-Glycosyltransferase/glycogen phosphorylase"/>
    <property type="match status" value="1"/>
</dbReference>
<dbReference type="GO" id="GO:0016757">
    <property type="term" value="F:glycosyltransferase activity"/>
    <property type="evidence" value="ECO:0007669"/>
    <property type="project" value="InterPro"/>
</dbReference>
<reference evidence="4" key="1">
    <citation type="submission" date="2019-11" db="EMBL/GenBank/DDBJ databases">
        <title>Isolation and characterization of two novel species in the genus Thiomicrorhabdus.</title>
        <authorList>
            <person name="Mochizuki J."/>
            <person name="Kojima H."/>
            <person name="Fukui M."/>
        </authorList>
    </citation>
    <scope>NUCLEOTIDE SEQUENCE [LARGE SCALE GENOMIC DNA]</scope>
    <source>
        <strain evidence="4">aks77</strain>
    </source>
</reference>
<dbReference type="KEGG" id="tse:THMIRHAS_06440"/>
<dbReference type="Pfam" id="PF00534">
    <property type="entry name" value="Glycos_transf_1"/>
    <property type="match status" value="1"/>
</dbReference>
<dbReference type="Gene3D" id="3.40.50.2000">
    <property type="entry name" value="Glycogen Phosphorylase B"/>
    <property type="match status" value="2"/>
</dbReference>
<dbReference type="AlphaFoldDB" id="A0A6F8PT15"/>
<evidence type="ECO:0000313" key="4">
    <source>
        <dbReference type="Proteomes" id="UP000501726"/>
    </source>
</evidence>
<evidence type="ECO:0000259" key="2">
    <source>
        <dbReference type="Pfam" id="PF13439"/>
    </source>
</evidence>
<dbReference type="GO" id="GO:1901135">
    <property type="term" value="P:carbohydrate derivative metabolic process"/>
    <property type="evidence" value="ECO:0007669"/>
    <property type="project" value="UniProtKB-ARBA"/>
</dbReference>
<organism evidence="3 4">
    <name type="scientific">Thiosulfatimonas sediminis</name>
    <dbReference type="NCBI Taxonomy" id="2675054"/>
    <lineage>
        <taxon>Bacteria</taxon>
        <taxon>Pseudomonadati</taxon>
        <taxon>Pseudomonadota</taxon>
        <taxon>Gammaproteobacteria</taxon>
        <taxon>Thiotrichales</taxon>
        <taxon>Piscirickettsiaceae</taxon>
        <taxon>Thiosulfatimonas</taxon>
    </lineage>
</organism>
<dbReference type="Pfam" id="PF13439">
    <property type="entry name" value="Glyco_transf_4"/>
    <property type="match status" value="1"/>
</dbReference>
<name>A0A6F8PT15_9GAMM</name>
<feature type="domain" description="Glycosyltransferase subfamily 4-like N-terminal" evidence="2">
    <location>
        <begin position="15"/>
        <end position="170"/>
    </location>
</feature>
<sequence length="360" mass="40948">MKHIAFFISDISSTGGTERISFLVANYLQNLGYKVSFLTLNKKNNELFFPLNENINIHLIREQKKSHFGDLLKIRRVFKKNNFDVVIDVDSVLTPYTFLSKFGLKKTKHIVWEHFNAAINLGIKRRDLGRYLGARYADRCVVLTQEDKQQWQSKFSAENVTVIYNPVTTQYSEFPILFKPGKKKIILGVGRLAEQKGFDLLLKSWCELSPSIRAQAVLHIAGDGVDKQKLVDYVAHHNLESNVKFLGHCSNITEIYKNSYAYVLSSRFEGFVLSLLEAMASGLPVVSYDCPCGPKELLSTEYGLLVEKNNVSALAAALEKIITETDLRDQFALKAFERSFDFTPDAILPQWSKLLGELYE</sequence>
<dbReference type="RefSeq" id="WP_173270844.1">
    <property type="nucleotide sequence ID" value="NZ_AP021889.1"/>
</dbReference>
<keyword evidence="4" id="KW-1185">Reference proteome</keyword>
<feature type="domain" description="Glycosyl transferase family 1" evidence="1">
    <location>
        <begin position="174"/>
        <end position="335"/>
    </location>
</feature>
<accession>A0A6F8PT15</accession>